<feature type="compositionally biased region" description="Basic and acidic residues" evidence="5">
    <location>
        <begin position="512"/>
        <end position="527"/>
    </location>
</feature>
<dbReference type="InterPro" id="IPR028974">
    <property type="entry name" value="TSP_type-3_rpt"/>
</dbReference>
<dbReference type="SUPFAM" id="SSF103647">
    <property type="entry name" value="TSP type-3 repeat"/>
    <property type="match status" value="1"/>
</dbReference>
<feature type="compositionally biased region" description="Acidic residues" evidence="5">
    <location>
        <begin position="378"/>
        <end position="391"/>
    </location>
</feature>
<gene>
    <name evidence="7" type="ORF">SOCE26_088770</name>
</gene>
<evidence type="ECO:0000259" key="6">
    <source>
        <dbReference type="PROSITE" id="PS51123"/>
    </source>
</evidence>
<keyword evidence="3" id="KW-0998">Cell outer membrane</keyword>
<accession>A0A2L0F702</accession>
<feature type="compositionally biased region" description="Basic and acidic residues" evidence="5">
    <location>
        <begin position="367"/>
        <end position="377"/>
    </location>
</feature>
<dbReference type="RefSeq" id="WP_104985389.1">
    <property type="nucleotide sequence ID" value="NZ_CP012673.1"/>
</dbReference>
<feature type="domain" description="OmpA-like" evidence="6">
    <location>
        <begin position="549"/>
        <end position="667"/>
    </location>
</feature>
<dbReference type="OrthoDB" id="5484889at2"/>
<evidence type="ECO:0000313" key="8">
    <source>
        <dbReference type="Proteomes" id="UP000238348"/>
    </source>
</evidence>
<dbReference type="Proteomes" id="UP000238348">
    <property type="component" value="Chromosome"/>
</dbReference>
<dbReference type="Gene3D" id="4.10.1080.10">
    <property type="entry name" value="TSP type-3 repeat"/>
    <property type="match status" value="1"/>
</dbReference>
<dbReference type="Gene3D" id="3.30.1330.60">
    <property type="entry name" value="OmpA-like domain"/>
    <property type="match status" value="1"/>
</dbReference>
<feature type="region of interest" description="Disordered" evidence="5">
    <location>
        <begin position="364"/>
        <end position="544"/>
    </location>
</feature>
<dbReference type="PROSITE" id="PS51123">
    <property type="entry name" value="OMPA_2"/>
    <property type="match status" value="1"/>
</dbReference>
<dbReference type="CDD" id="cd07185">
    <property type="entry name" value="OmpA_C-like"/>
    <property type="match status" value="1"/>
</dbReference>
<evidence type="ECO:0000256" key="4">
    <source>
        <dbReference type="PROSITE-ProRule" id="PRU00473"/>
    </source>
</evidence>
<keyword evidence="2 4" id="KW-0472">Membrane</keyword>
<comment type="subcellular location">
    <subcellularLocation>
        <location evidence="1">Cell outer membrane</location>
    </subcellularLocation>
</comment>
<proteinExistence type="predicted"/>
<feature type="region of interest" description="Disordered" evidence="5">
    <location>
        <begin position="1"/>
        <end position="30"/>
    </location>
</feature>
<feature type="compositionally biased region" description="Basic and acidic residues" evidence="5">
    <location>
        <begin position="419"/>
        <end position="429"/>
    </location>
</feature>
<evidence type="ECO:0000256" key="2">
    <source>
        <dbReference type="ARBA" id="ARBA00023136"/>
    </source>
</evidence>
<feature type="compositionally biased region" description="Basic and acidic residues" evidence="5">
    <location>
        <begin position="444"/>
        <end position="490"/>
    </location>
</feature>
<dbReference type="GO" id="GO:0005509">
    <property type="term" value="F:calcium ion binding"/>
    <property type="evidence" value="ECO:0007669"/>
    <property type="project" value="InterPro"/>
</dbReference>
<sequence>MTPRFPSLFAVPPPDAPAARDDHAPSGRGRPGWASRLGVGLISALLGAAAATAPAGDAAAAETRNGDGANGDGMDMHLFRPAVDSKGLFSVNGADILGAGDISLGLVLDYGHNLLPLNDNPSGTEVMLNHAFQGTFQFDYGIANRLVLGLSVPVVLNGAKPVNDIGPGPGANYDDDTLDAQSLGNLAVHVKLRLLRPDQDAIGLALIAQGGVGVSGAEDFASDPGFFYWPQLVLEKRLGTTNPFRVALNVGYRGHTGENPAFGLRSDGSTFQLKNGDFKYSDLITGGFGMSYRVLTPLDLVAETYLTQQVGGGESSKQKLSAEALGGIKLFIERNSFLMLGAGVGYTPGFQVAEQRATLGFVFEPSIGDRDGDGIKDDQDDCPDEPEDFDGFQDTKADSPPGKYGCPDPDNDEDGILDVDDHCVNNPEDKDGDEDDDGCPEGSDGDRDGDGILDSRDKCPDDPEDRDGFQDKDGCPDPDNDKDGIPDKSDQCPNDPEDKDDFEDADGCPDPDNDRDGIPDVTDKCPNDPETFNGLDDEDGCPDKGNVILEENNIVILEKIQFATGSAEILPESFGIVQAVADTLKHHPEFTMIEVQGHADERSADAYNLKLTQARADAVVAALVQRGVNKSSVRAMGYGEYCPLDPAHNAAAWEKNRRVEFKIVRSDKGPTNVELGCALARSKGVVPPP</sequence>
<evidence type="ECO:0000256" key="1">
    <source>
        <dbReference type="ARBA" id="ARBA00004442"/>
    </source>
</evidence>
<reference evidence="7 8" key="1">
    <citation type="submission" date="2015-09" db="EMBL/GenBank/DDBJ databases">
        <title>Sorangium comparison.</title>
        <authorList>
            <person name="Zaburannyi N."/>
            <person name="Bunk B."/>
            <person name="Overmann J."/>
            <person name="Mueller R."/>
        </authorList>
    </citation>
    <scope>NUCLEOTIDE SEQUENCE [LARGE SCALE GENOMIC DNA]</scope>
    <source>
        <strain evidence="7 8">So ce26</strain>
    </source>
</reference>
<feature type="compositionally biased region" description="Acidic residues" evidence="5">
    <location>
        <begin position="409"/>
        <end position="418"/>
    </location>
</feature>
<dbReference type="InterPro" id="IPR006665">
    <property type="entry name" value="OmpA-like"/>
</dbReference>
<dbReference type="PANTHER" id="PTHR30329:SF21">
    <property type="entry name" value="LIPOPROTEIN YIAD-RELATED"/>
    <property type="match status" value="1"/>
</dbReference>
<feature type="compositionally biased region" description="Acidic residues" evidence="5">
    <location>
        <begin position="495"/>
        <end position="511"/>
    </location>
</feature>
<dbReference type="Pfam" id="PF00691">
    <property type="entry name" value="OmpA"/>
    <property type="match status" value="1"/>
</dbReference>
<dbReference type="PRINTS" id="PR01021">
    <property type="entry name" value="OMPADOMAIN"/>
</dbReference>
<name>A0A2L0F702_SORCE</name>
<protein>
    <submittedName>
        <fullName evidence="7">OmpA-like domain-containing protein</fullName>
    </submittedName>
</protein>
<feature type="compositionally biased region" description="Acidic residues" evidence="5">
    <location>
        <begin position="430"/>
        <end position="439"/>
    </location>
</feature>
<dbReference type="SUPFAM" id="SSF103088">
    <property type="entry name" value="OmpA-like"/>
    <property type="match status" value="1"/>
</dbReference>
<evidence type="ECO:0000256" key="3">
    <source>
        <dbReference type="ARBA" id="ARBA00023237"/>
    </source>
</evidence>
<evidence type="ECO:0000256" key="5">
    <source>
        <dbReference type="SAM" id="MobiDB-lite"/>
    </source>
</evidence>
<dbReference type="AlphaFoldDB" id="A0A2L0F702"/>
<dbReference type="InterPro" id="IPR006664">
    <property type="entry name" value="OMP_bac"/>
</dbReference>
<dbReference type="EMBL" id="CP012673">
    <property type="protein sequence ID" value="AUX47358.1"/>
    <property type="molecule type" value="Genomic_DNA"/>
</dbReference>
<dbReference type="GO" id="GO:0009279">
    <property type="term" value="C:cell outer membrane"/>
    <property type="evidence" value="ECO:0007669"/>
    <property type="project" value="UniProtKB-SubCell"/>
</dbReference>
<organism evidence="7 8">
    <name type="scientific">Sorangium cellulosum</name>
    <name type="common">Polyangium cellulosum</name>
    <dbReference type="NCBI Taxonomy" id="56"/>
    <lineage>
        <taxon>Bacteria</taxon>
        <taxon>Pseudomonadati</taxon>
        <taxon>Myxococcota</taxon>
        <taxon>Polyangia</taxon>
        <taxon>Polyangiales</taxon>
        <taxon>Polyangiaceae</taxon>
        <taxon>Sorangium</taxon>
    </lineage>
</organism>
<evidence type="ECO:0000313" key="7">
    <source>
        <dbReference type="EMBL" id="AUX47358.1"/>
    </source>
</evidence>
<dbReference type="InterPro" id="IPR036737">
    <property type="entry name" value="OmpA-like_sf"/>
</dbReference>
<dbReference type="PANTHER" id="PTHR30329">
    <property type="entry name" value="STATOR ELEMENT OF FLAGELLAR MOTOR COMPLEX"/>
    <property type="match status" value="1"/>
</dbReference>
<dbReference type="InterPro" id="IPR050330">
    <property type="entry name" value="Bact_OuterMem_StrucFunc"/>
</dbReference>